<dbReference type="InterPro" id="IPR032711">
    <property type="entry name" value="SoxY"/>
</dbReference>
<feature type="domain" description="Ig-like SoxY" evidence="2">
    <location>
        <begin position="58"/>
        <end position="154"/>
    </location>
</feature>
<dbReference type="InterPro" id="IPR006311">
    <property type="entry name" value="TAT_signal"/>
</dbReference>
<feature type="transmembrane region" description="Helical" evidence="1">
    <location>
        <begin position="15"/>
        <end position="34"/>
    </location>
</feature>
<keyword evidence="1" id="KW-1133">Transmembrane helix</keyword>
<name>B8KX45_9GAMM</name>
<sequence>MNQTETFGPIGRRQFLRAGAAFAALAIAPIKLLASMVRPEGAFQATTVEATLAELGMQPVESSDIVLETPNIAENGAVVPVTVTSSIPNTSRIFVMVEKNPNPLAAIFDIPEGTEASVQTRVKVAQTCLLYGLVEADGKLYMTTRETKVTLGGCGG</sequence>
<dbReference type="PIRSF" id="PIRSF010312">
    <property type="entry name" value="Sulphur_oxidation_SoxY"/>
    <property type="match status" value="1"/>
</dbReference>
<organism evidence="3 4">
    <name type="scientific">Luminiphilus syltensis NOR5-1B</name>
    <dbReference type="NCBI Taxonomy" id="565045"/>
    <lineage>
        <taxon>Bacteria</taxon>
        <taxon>Pseudomonadati</taxon>
        <taxon>Pseudomonadota</taxon>
        <taxon>Gammaproteobacteria</taxon>
        <taxon>Cellvibrionales</taxon>
        <taxon>Halieaceae</taxon>
        <taxon>Luminiphilus</taxon>
    </lineage>
</organism>
<dbReference type="PROSITE" id="PS51318">
    <property type="entry name" value="TAT"/>
    <property type="match status" value="1"/>
</dbReference>
<dbReference type="NCBIfam" id="TIGR04488">
    <property type="entry name" value="SoxY_true_GGCGG"/>
    <property type="match status" value="1"/>
</dbReference>
<dbReference type="EMBL" id="DS999411">
    <property type="protein sequence ID" value="EED36886.1"/>
    <property type="molecule type" value="Genomic_DNA"/>
</dbReference>
<dbReference type="eggNOG" id="COG5501">
    <property type="taxonomic scope" value="Bacteria"/>
</dbReference>
<dbReference type="InterPro" id="IPR016568">
    <property type="entry name" value="Sulphur_oxidation_SoxY"/>
</dbReference>
<keyword evidence="1" id="KW-0812">Transmembrane</keyword>
<dbReference type="OrthoDB" id="9798154at2"/>
<dbReference type="Gene3D" id="2.60.40.2470">
    <property type="entry name" value="SoxY domain"/>
    <property type="match status" value="1"/>
</dbReference>
<dbReference type="AlphaFoldDB" id="B8KX45"/>
<evidence type="ECO:0000313" key="4">
    <source>
        <dbReference type="Proteomes" id="UP000004699"/>
    </source>
</evidence>
<accession>B8KX45</accession>
<dbReference type="STRING" id="565045.NOR51B_2839"/>
<evidence type="ECO:0000259" key="2">
    <source>
        <dbReference type="Pfam" id="PF13501"/>
    </source>
</evidence>
<dbReference type="Pfam" id="PF13501">
    <property type="entry name" value="SoxY"/>
    <property type="match status" value="1"/>
</dbReference>
<evidence type="ECO:0000256" key="1">
    <source>
        <dbReference type="SAM" id="Phobius"/>
    </source>
</evidence>
<dbReference type="RefSeq" id="WP_009021627.1">
    <property type="nucleotide sequence ID" value="NZ_DS999411.1"/>
</dbReference>
<keyword evidence="4" id="KW-1185">Reference proteome</keyword>
<gene>
    <name evidence="3" type="ORF">NOR51B_2839</name>
</gene>
<evidence type="ECO:0000313" key="3">
    <source>
        <dbReference type="EMBL" id="EED36886.1"/>
    </source>
</evidence>
<proteinExistence type="predicted"/>
<dbReference type="InterPro" id="IPR038162">
    <property type="entry name" value="SoxY_sf"/>
</dbReference>
<keyword evidence="1" id="KW-0472">Membrane</keyword>
<reference evidence="4" key="1">
    <citation type="journal article" date="2013" name="BMC Microbiol.">
        <title>Taxonomy and evolution of bacteriochlorophyll a-containing members of the OM60/NOR5 clade of marine gammaproteobacteria: description of Luminiphilus syltensis gen. nov., sp. nov., reclassification of Haliea rubra as Pseudohaliea rubra gen. nov., comb. nov., and emendation of Chromatocurvus halotolerans.</title>
        <authorList>
            <person name="Spring S."/>
            <person name="Riedel T."/>
            <person name="Sproer C."/>
            <person name="Yan S."/>
            <person name="Harder J."/>
            <person name="Fuchs B.M."/>
        </authorList>
    </citation>
    <scope>NUCLEOTIDE SEQUENCE [LARGE SCALE GENOMIC DNA]</scope>
    <source>
        <strain evidence="4">NOR51-B</strain>
    </source>
</reference>
<dbReference type="HOGENOM" id="CLU_118521_0_0_6"/>
<protein>
    <submittedName>
        <fullName evidence="3">Tat pathway signal sequence domain protein</fullName>
    </submittedName>
</protein>
<dbReference type="Proteomes" id="UP000004699">
    <property type="component" value="Unassembled WGS sequence"/>
</dbReference>